<dbReference type="Proteomes" id="UP001142055">
    <property type="component" value="Chromosome 1"/>
</dbReference>
<keyword evidence="1" id="KW-0812">Transmembrane</keyword>
<protein>
    <submittedName>
        <fullName evidence="2">Uncharacterized protein</fullName>
    </submittedName>
</protein>
<proteinExistence type="predicted"/>
<evidence type="ECO:0000256" key="1">
    <source>
        <dbReference type="SAM" id="Phobius"/>
    </source>
</evidence>
<dbReference type="EMBL" id="JAPWDV010000001">
    <property type="protein sequence ID" value="KAJ6223476.1"/>
    <property type="molecule type" value="Genomic_DNA"/>
</dbReference>
<comment type="caution">
    <text evidence="2">The sequence shown here is derived from an EMBL/GenBank/DDBJ whole genome shotgun (WGS) entry which is preliminary data.</text>
</comment>
<keyword evidence="1" id="KW-1133">Transmembrane helix</keyword>
<gene>
    <name evidence="2" type="ORF">RDWZM_002021</name>
</gene>
<sequence length="167" mass="20067">MLRILLAKLSSHVYFLVNDLDPIKNNQRLTRLAYGTNRENGRLNHQFIIPTIVIIGTTIMGIYGVDGHESWKRFEFHWERMATHVMFAKSIWRQTDMLFVMGVSELLLTMGLFLFAPRLDQRFCMQFVKDRRDGRHLLLDSRGKRIWADIAEQIYRRRHKIRRITYW</sequence>
<feature type="transmembrane region" description="Helical" evidence="1">
    <location>
        <begin position="97"/>
        <end position="116"/>
    </location>
</feature>
<dbReference type="AlphaFoldDB" id="A0A9Q0RR72"/>
<name>A0A9Q0RR72_BLOTA</name>
<evidence type="ECO:0000313" key="3">
    <source>
        <dbReference type="Proteomes" id="UP001142055"/>
    </source>
</evidence>
<reference evidence="2" key="1">
    <citation type="submission" date="2022-12" db="EMBL/GenBank/DDBJ databases">
        <title>Genome assemblies of Blomia tropicalis.</title>
        <authorList>
            <person name="Cui Y."/>
        </authorList>
    </citation>
    <scope>NUCLEOTIDE SEQUENCE</scope>
    <source>
        <tissue evidence="2">Adult mites</tissue>
    </source>
</reference>
<feature type="non-terminal residue" evidence="2">
    <location>
        <position position="167"/>
    </location>
</feature>
<accession>A0A9Q0RR72</accession>
<organism evidence="2 3">
    <name type="scientific">Blomia tropicalis</name>
    <name type="common">Mite</name>
    <dbReference type="NCBI Taxonomy" id="40697"/>
    <lineage>
        <taxon>Eukaryota</taxon>
        <taxon>Metazoa</taxon>
        <taxon>Ecdysozoa</taxon>
        <taxon>Arthropoda</taxon>
        <taxon>Chelicerata</taxon>
        <taxon>Arachnida</taxon>
        <taxon>Acari</taxon>
        <taxon>Acariformes</taxon>
        <taxon>Sarcoptiformes</taxon>
        <taxon>Astigmata</taxon>
        <taxon>Glycyphagoidea</taxon>
        <taxon>Echimyopodidae</taxon>
        <taxon>Blomia</taxon>
    </lineage>
</organism>
<evidence type="ECO:0000313" key="2">
    <source>
        <dbReference type="EMBL" id="KAJ6223476.1"/>
    </source>
</evidence>
<keyword evidence="1" id="KW-0472">Membrane</keyword>
<feature type="transmembrane region" description="Helical" evidence="1">
    <location>
        <begin position="47"/>
        <end position="65"/>
    </location>
</feature>
<keyword evidence="3" id="KW-1185">Reference proteome</keyword>